<evidence type="ECO:0000313" key="2">
    <source>
        <dbReference type="Proteomes" id="UP000789831"/>
    </source>
</evidence>
<dbReference type="Proteomes" id="UP000789831">
    <property type="component" value="Unassembled WGS sequence"/>
</dbReference>
<reference evidence="1" key="1">
    <citation type="submission" date="2021-06" db="EMBL/GenBank/DDBJ databases">
        <authorList>
            <person name="Kallberg Y."/>
            <person name="Tangrot J."/>
            <person name="Rosling A."/>
        </authorList>
    </citation>
    <scope>NUCLEOTIDE SEQUENCE</scope>
    <source>
        <strain evidence="1">MT106</strain>
    </source>
</reference>
<gene>
    <name evidence="1" type="ORF">AGERDE_LOCUS10166</name>
</gene>
<proteinExistence type="predicted"/>
<keyword evidence="2" id="KW-1185">Reference proteome</keyword>
<protein>
    <submittedName>
        <fullName evidence="1">1639_t:CDS:1</fullName>
    </submittedName>
</protein>
<feature type="non-terminal residue" evidence="1">
    <location>
        <position position="116"/>
    </location>
</feature>
<dbReference type="EMBL" id="CAJVPL010002965">
    <property type="protein sequence ID" value="CAG8623382.1"/>
    <property type="molecule type" value="Genomic_DNA"/>
</dbReference>
<dbReference type="AlphaFoldDB" id="A0A9N9D220"/>
<comment type="caution">
    <text evidence="1">The sequence shown here is derived from an EMBL/GenBank/DDBJ whole genome shotgun (WGS) entry which is preliminary data.</text>
</comment>
<name>A0A9N9D220_9GLOM</name>
<sequence length="116" mass="13787">MTLSIKEFALSGKETKDDYAELLFGPLEQEESQNFVKAITNYDEFVLLKKSFANFQLKSFPEKSFANFQLKSFPEVNHLIDEESDHENFKESELDHYLREPNEKRSCDPLTWWKDR</sequence>
<accession>A0A9N9D220</accession>
<organism evidence="1 2">
    <name type="scientific">Ambispora gerdemannii</name>
    <dbReference type="NCBI Taxonomy" id="144530"/>
    <lineage>
        <taxon>Eukaryota</taxon>
        <taxon>Fungi</taxon>
        <taxon>Fungi incertae sedis</taxon>
        <taxon>Mucoromycota</taxon>
        <taxon>Glomeromycotina</taxon>
        <taxon>Glomeromycetes</taxon>
        <taxon>Archaeosporales</taxon>
        <taxon>Ambisporaceae</taxon>
        <taxon>Ambispora</taxon>
    </lineage>
</organism>
<evidence type="ECO:0000313" key="1">
    <source>
        <dbReference type="EMBL" id="CAG8623382.1"/>
    </source>
</evidence>